<comment type="caution">
    <text evidence="7">The sequence shown here is derived from an EMBL/GenBank/DDBJ whole genome shotgun (WGS) entry which is preliminary data.</text>
</comment>
<keyword evidence="8" id="KW-1185">Reference proteome</keyword>
<sequence>MFQTFLSPIRSRFDLSPRTPTFPAGQEQPTSGRSFLSPTSATGFGSFNDLNHDPTPEEFARDVLVQLMRNAVEDLKVYGAEAKTDDARDRVEILHEIRRMMQQDSFTKEVFREMDGFLSLMSVLASFGPGDDESSLECIRAVFSVLIECMHDSHENKIYFRTKVGYESLKLALQSLPNTLQLHVLSLLLALSLSDFSQFLYEFFLDPTVLEDKAKQVRGVIRHAGAARVLWDRVDESDDASRNGVYKVLETLFASSHRNAGVIASLGIVGDVFARWKVAKDAGKDKERLILQKLLRKLLEMGTSTAEARGLLQAAVQVNEHDKLDADILDIIRFGMKSRWVEHFSMEGSAAVILGEGGTRWKTLPKDGLSFLMWFYPSSLPEESYALFSAYPSTTTYAQPFLRLSLLPDGKISIFSNASPSDVPTFSSSRLKKGRWTHISFVWYPKKGSHPNLRLYVDGAFVEGTNLSYPRIDSTASANMGVRYVVGNVGETPAQGLSWCVASAYLLATPLPDDLPRLIHHLGPRYTGTFQDPQLIKFLTYEASTSLNMYLGTVAATNPPMIRQPGSQSGGGPRPDTTPTPIVKALREGMQAIGLKDEAVLFVVSPAEFEWGIDSGQTENENKDAAGVQLASRSRTVAKGRSSASLVGDVFVVKAESLDDALWKIGGAAVSLRLVQLASTPHELSRTLGILTDGLKNSWQNSEDMERLRGYEILVGILRSKAQMINLTAFETLFEFMGLNFSSPEASTIVNPLAYHAIALDFSLWSVTRLEIQHAHLDQFNILLARSRYKAFNWKQRLGKTSLVRKLLFALQTDWYFPSPQKLSGADQSVSATIGHILDPLEATLKAPGSFTKEDIKAIVAYLAANLHEASSGDTSPHSVVSHFEFRMPPREKAEPVLGRLVKILTIQAYYSKFTSILPMTRILLLLLGERPSSYIAVQVLTLIAISIKASSSFNRKFELVSGWSVLKTILPIAWDPLVNKAAFDLLLGRVDGNLPSSQAPTPTSASRKVEKEMKTSTTVSCTHIIPTILSALQTGLNTVAGHCHISEESDDADSISWSAEAAMENLVEEMLTLHASSSTFRQVFESQQMTQIFIDSFKSMVDKISSARSINGWSVKILEKLTHFGLALALDNAVGGSQKRQILDQIQSAEMVLNPSARAMTIDPGLVVDNRSIRQRLASARLSMQVGERTVIKTMTRINEWRKTVQVSERKRIRKTILDIRENKRQVSRLTDWMSLLTCERGLWPRNEPGLWRLDETEGPHRIRKKLEAQTDCGPSSRVDTADEATRDVNPPETDASSVLHVEVPPWAETYEVSATEIEDQQQLSEDIVDDKLRRVRHELESGDVIEAVATVARIDGVDSSPGLLILGKTHIYMLDGVVENEEGEVIDAVDAPKRLLFIPGSIVELNGPQRAQRWAHSQISTCSDKKFLFRDVALEVYFKDSRSLLIVFLEKKKRSELEQRLSSIIGRPSSEIGFTPGLHPQRTPMFGKMSSRVLSGFRADELSTATRKWQAREISNYAYLSILNQISGRTPSDATQYPVFPWVLSDYTSHTLDLNNPDSYRDLTKPMGALTPARRKAAETRYSNLESVAEPPFHYGTHFSSSMIVCHFMIRLAPYTNMFKTLQGGDWDLPDRLFSDLPRAYESAASDIRGDVRELIPEFFTCPEFLENSANHDFGVLQQTGERIHDVKLPPWARQDPLLFIILNRRALESPIVSEHLPAWIDLIWGCKQRDPASLNVYHPLSYEGSIDLDAIKDDLEREATVGIIHNFGQTPRKLFTTPHPERYNHGMHTLPLGSLHGIEEDPHLLSQNARCFRDLGQGNPVRGLVPDIVTEKVTPCPEGVLCLPQYPHEHIEWGVGSAALRVVVDQKVVQVIESAFCTCAAFADNSSLATGSSDYTVRLWKVTRGPNSNSSGSLHISLSHIMRIHTDEVICVAASRAWSLVVSGSKDGSAALWDLNRGVYVRSIWHGEGPESALNLVAINESTGYIATCSRLKLCLHTINGRHIASLDLTKTPSFSRMVPTITSMAFLEREYSHLGILATGGPDGTITLRTWAADGTPEGEKAAWEFLTVRTMKVRMTAHNRPPAITSLKFLGESLYHGEETGKAYMWSLPDS</sequence>
<dbReference type="PROSITE" id="PS51783">
    <property type="entry name" value="PH_BEACH"/>
    <property type="match status" value="1"/>
</dbReference>
<dbReference type="InterPro" id="IPR031570">
    <property type="entry name" value="NBEA/BDCP_DUF4704"/>
</dbReference>
<dbReference type="SMART" id="SM01026">
    <property type="entry name" value="Beach"/>
    <property type="match status" value="1"/>
</dbReference>
<evidence type="ECO:0000256" key="2">
    <source>
        <dbReference type="ARBA" id="ARBA00022737"/>
    </source>
</evidence>
<feature type="domain" description="BEACH-type PH" evidence="6">
    <location>
        <begin position="1342"/>
        <end position="1464"/>
    </location>
</feature>
<gene>
    <name evidence="7" type="ORF">D9619_010303</name>
</gene>
<dbReference type="PROSITE" id="PS50082">
    <property type="entry name" value="WD_REPEATS_2"/>
    <property type="match status" value="2"/>
</dbReference>
<feature type="domain" description="BEACH" evidence="5">
    <location>
        <begin position="1496"/>
        <end position="1785"/>
    </location>
</feature>
<dbReference type="InterPro" id="IPR019775">
    <property type="entry name" value="WD40_repeat_CS"/>
</dbReference>
<dbReference type="Pfam" id="PF23295">
    <property type="entry name" value="Arm_4"/>
    <property type="match status" value="1"/>
</dbReference>
<dbReference type="InterPro" id="IPR046851">
    <property type="entry name" value="NBCH_WD40"/>
</dbReference>
<dbReference type="SUPFAM" id="SSF49899">
    <property type="entry name" value="Concanavalin A-like lectins/glucanases"/>
    <property type="match status" value="1"/>
</dbReference>
<organism evidence="7 8">
    <name type="scientific">Psilocybe cf. subviscida</name>
    <dbReference type="NCBI Taxonomy" id="2480587"/>
    <lineage>
        <taxon>Eukaryota</taxon>
        <taxon>Fungi</taxon>
        <taxon>Dikarya</taxon>
        <taxon>Basidiomycota</taxon>
        <taxon>Agaricomycotina</taxon>
        <taxon>Agaricomycetes</taxon>
        <taxon>Agaricomycetidae</taxon>
        <taxon>Agaricales</taxon>
        <taxon>Agaricineae</taxon>
        <taxon>Strophariaceae</taxon>
        <taxon>Psilocybe</taxon>
    </lineage>
</organism>
<evidence type="ECO:0000256" key="1">
    <source>
        <dbReference type="ARBA" id="ARBA00022574"/>
    </source>
</evidence>
<dbReference type="EMBL" id="JAACJJ010000058">
    <property type="protein sequence ID" value="KAF5309825.1"/>
    <property type="molecule type" value="Genomic_DNA"/>
</dbReference>
<feature type="region of interest" description="Disordered" evidence="4">
    <location>
        <begin position="13"/>
        <end position="38"/>
    </location>
</feature>
<evidence type="ECO:0000313" key="8">
    <source>
        <dbReference type="Proteomes" id="UP000567179"/>
    </source>
</evidence>
<reference evidence="7 8" key="1">
    <citation type="journal article" date="2020" name="ISME J.">
        <title>Uncovering the hidden diversity of litter-decomposition mechanisms in mushroom-forming fungi.</title>
        <authorList>
            <person name="Floudas D."/>
            <person name="Bentzer J."/>
            <person name="Ahren D."/>
            <person name="Johansson T."/>
            <person name="Persson P."/>
            <person name="Tunlid A."/>
        </authorList>
    </citation>
    <scope>NUCLEOTIDE SEQUENCE [LARGE SCALE GENOMIC DNA]</scope>
    <source>
        <strain evidence="7 8">CBS 101986</strain>
    </source>
</reference>
<dbReference type="InterPro" id="IPR036372">
    <property type="entry name" value="BEACH_dom_sf"/>
</dbReference>
<evidence type="ECO:0000259" key="6">
    <source>
        <dbReference type="PROSITE" id="PS51783"/>
    </source>
</evidence>
<evidence type="ECO:0000256" key="4">
    <source>
        <dbReference type="SAM" id="MobiDB-lite"/>
    </source>
</evidence>
<dbReference type="InterPro" id="IPR023362">
    <property type="entry name" value="PH-BEACH_dom"/>
</dbReference>
<dbReference type="CDD" id="cd06071">
    <property type="entry name" value="Beach"/>
    <property type="match status" value="1"/>
</dbReference>
<dbReference type="Pfam" id="PF15787">
    <property type="entry name" value="DUF4704"/>
    <property type="match status" value="1"/>
</dbReference>
<dbReference type="InterPro" id="IPR015943">
    <property type="entry name" value="WD40/YVTN_repeat-like_dom_sf"/>
</dbReference>
<dbReference type="Pfam" id="PF02138">
    <property type="entry name" value="Beach"/>
    <property type="match status" value="1"/>
</dbReference>
<dbReference type="Gene3D" id="2.60.120.200">
    <property type="match status" value="1"/>
</dbReference>
<dbReference type="SUPFAM" id="SSF50729">
    <property type="entry name" value="PH domain-like"/>
    <property type="match status" value="1"/>
</dbReference>
<evidence type="ECO:0000256" key="3">
    <source>
        <dbReference type="PROSITE-ProRule" id="PRU00221"/>
    </source>
</evidence>
<keyword evidence="2" id="KW-0677">Repeat</keyword>
<evidence type="ECO:0000259" key="5">
    <source>
        <dbReference type="PROSITE" id="PS50197"/>
    </source>
</evidence>
<feature type="repeat" description="WD" evidence="3">
    <location>
        <begin position="1887"/>
        <end position="1913"/>
    </location>
</feature>
<dbReference type="Proteomes" id="UP000567179">
    <property type="component" value="Unassembled WGS sequence"/>
</dbReference>
<dbReference type="InterPro" id="IPR051944">
    <property type="entry name" value="BEACH_domain_protein"/>
</dbReference>
<dbReference type="PROSITE" id="PS50294">
    <property type="entry name" value="WD_REPEATS_REGION"/>
    <property type="match status" value="1"/>
</dbReference>
<dbReference type="Pfam" id="PF20426">
    <property type="entry name" value="NBCH_WD40"/>
    <property type="match status" value="1"/>
</dbReference>
<dbReference type="InterPro" id="IPR011993">
    <property type="entry name" value="PH-like_dom_sf"/>
</dbReference>
<name>A0A8H5AS14_9AGAR</name>
<dbReference type="InterPro" id="IPR013320">
    <property type="entry name" value="ConA-like_dom_sf"/>
</dbReference>
<dbReference type="PROSITE" id="PS00678">
    <property type="entry name" value="WD_REPEATS_1"/>
    <property type="match status" value="1"/>
</dbReference>
<evidence type="ECO:0008006" key="9">
    <source>
        <dbReference type="Google" id="ProtNLM"/>
    </source>
</evidence>
<dbReference type="Gene3D" id="1.10.1540.10">
    <property type="entry name" value="BEACH domain"/>
    <property type="match status" value="1"/>
</dbReference>
<accession>A0A8H5AS14</accession>
<feature type="compositionally biased region" description="Polar residues" evidence="4">
    <location>
        <begin position="27"/>
        <end position="38"/>
    </location>
</feature>
<feature type="region of interest" description="Disordered" evidence="4">
    <location>
        <begin position="560"/>
        <end position="579"/>
    </location>
</feature>
<dbReference type="InterPro" id="IPR000409">
    <property type="entry name" value="BEACH_dom"/>
</dbReference>
<protein>
    <recommendedName>
        <fullName evidence="9">Beach-domain-containing protein</fullName>
    </recommendedName>
</protein>
<dbReference type="PANTHER" id="PTHR46108">
    <property type="entry name" value="BLUE CHEESE"/>
    <property type="match status" value="1"/>
</dbReference>
<dbReference type="InterPro" id="IPR036322">
    <property type="entry name" value="WD40_repeat_dom_sf"/>
</dbReference>
<dbReference type="OrthoDB" id="26681at2759"/>
<dbReference type="Gene3D" id="2.130.10.10">
    <property type="entry name" value="YVTN repeat-like/Quinoprotein amine dehydrogenase"/>
    <property type="match status" value="1"/>
</dbReference>
<dbReference type="InterPro" id="IPR056252">
    <property type="entry name" value="Alfy-like_Arm-like"/>
</dbReference>
<dbReference type="SUPFAM" id="SSF81837">
    <property type="entry name" value="BEACH domain"/>
    <property type="match status" value="1"/>
</dbReference>
<keyword evidence="1 3" id="KW-0853">WD repeat</keyword>
<dbReference type="SMART" id="SM00320">
    <property type="entry name" value="WD40"/>
    <property type="match status" value="3"/>
</dbReference>
<dbReference type="InterPro" id="IPR001680">
    <property type="entry name" value="WD40_rpt"/>
</dbReference>
<dbReference type="Pfam" id="PF13385">
    <property type="entry name" value="Laminin_G_3"/>
    <property type="match status" value="1"/>
</dbReference>
<dbReference type="PANTHER" id="PTHR46108:SF4">
    <property type="entry name" value="BLUE CHEESE"/>
    <property type="match status" value="1"/>
</dbReference>
<feature type="repeat" description="WD" evidence="3">
    <location>
        <begin position="1925"/>
        <end position="1966"/>
    </location>
</feature>
<feature type="region of interest" description="Disordered" evidence="4">
    <location>
        <begin position="1270"/>
        <end position="1297"/>
    </location>
</feature>
<dbReference type="SUPFAM" id="SSF50978">
    <property type="entry name" value="WD40 repeat-like"/>
    <property type="match status" value="1"/>
</dbReference>
<proteinExistence type="predicted"/>
<evidence type="ECO:0000313" key="7">
    <source>
        <dbReference type="EMBL" id="KAF5309825.1"/>
    </source>
</evidence>
<dbReference type="Gene3D" id="2.30.29.30">
    <property type="entry name" value="Pleckstrin-homology domain (PH domain)/Phosphotyrosine-binding domain (PTB)"/>
    <property type="match status" value="1"/>
</dbReference>
<dbReference type="PROSITE" id="PS50197">
    <property type="entry name" value="BEACH"/>
    <property type="match status" value="1"/>
</dbReference>